<evidence type="ECO:0000313" key="2">
    <source>
        <dbReference type="EMBL" id="MBW4466347.1"/>
    </source>
</evidence>
<evidence type="ECO:0000256" key="1">
    <source>
        <dbReference type="SAM" id="MobiDB-lite"/>
    </source>
</evidence>
<dbReference type="AlphaFoldDB" id="A0A951PBN8"/>
<gene>
    <name evidence="2" type="ORF">KME07_13055</name>
</gene>
<dbReference type="EMBL" id="JAHHHV010000067">
    <property type="protein sequence ID" value="MBW4466347.1"/>
    <property type="molecule type" value="Genomic_DNA"/>
</dbReference>
<evidence type="ECO:0000313" key="3">
    <source>
        <dbReference type="Proteomes" id="UP000707356"/>
    </source>
</evidence>
<reference evidence="2" key="1">
    <citation type="submission" date="2021-05" db="EMBL/GenBank/DDBJ databases">
        <authorList>
            <person name="Pietrasiak N."/>
            <person name="Ward R."/>
            <person name="Stajich J.E."/>
            <person name="Kurbessoian T."/>
        </authorList>
    </citation>
    <scope>NUCLEOTIDE SEQUENCE</scope>
    <source>
        <strain evidence="2">GSE-TBD4-15B</strain>
    </source>
</reference>
<sequence length="85" mass="9252">MPKPQSQPKRAINPRSLENLKHEGRPPAFEEEKKRRTLTVTDSGWDGTMAVAKALGCRGISELIELIGRGQLQVGAPSSEAEADL</sequence>
<organism evidence="2 3">
    <name type="scientific">Pegethrix bostrychoides GSE-TBD4-15B</name>
    <dbReference type="NCBI Taxonomy" id="2839662"/>
    <lineage>
        <taxon>Bacteria</taxon>
        <taxon>Bacillati</taxon>
        <taxon>Cyanobacteriota</taxon>
        <taxon>Cyanophyceae</taxon>
        <taxon>Oculatellales</taxon>
        <taxon>Oculatellaceae</taxon>
        <taxon>Pegethrix</taxon>
    </lineage>
</organism>
<protein>
    <submittedName>
        <fullName evidence="2">Uncharacterized protein</fullName>
    </submittedName>
</protein>
<dbReference type="Proteomes" id="UP000707356">
    <property type="component" value="Unassembled WGS sequence"/>
</dbReference>
<comment type="caution">
    <text evidence="2">The sequence shown here is derived from an EMBL/GenBank/DDBJ whole genome shotgun (WGS) entry which is preliminary data.</text>
</comment>
<name>A0A951PBN8_9CYAN</name>
<feature type="compositionally biased region" description="Basic and acidic residues" evidence="1">
    <location>
        <begin position="18"/>
        <end position="34"/>
    </location>
</feature>
<proteinExistence type="predicted"/>
<reference evidence="2" key="2">
    <citation type="journal article" date="2022" name="Microbiol. Resour. Announc.">
        <title>Metagenome Sequencing to Explore Phylogenomics of Terrestrial Cyanobacteria.</title>
        <authorList>
            <person name="Ward R.D."/>
            <person name="Stajich J.E."/>
            <person name="Johansen J.R."/>
            <person name="Huntemann M."/>
            <person name="Clum A."/>
            <person name="Foster B."/>
            <person name="Foster B."/>
            <person name="Roux S."/>
            <person name="Palaniappan K."/>
            <person name="Varghese N."/>
            <person name="Mukherjee S."/>
            <person name="Reddy T.B.K."/>
            <person name="Daum C."/>
            <person name="Copeland A."/>
            <person name="Chen I.A."/>
            <person name="Ivanova N.N."/>
            <person name="Kyrpides N.C."/>
            <person name="Shapiro N."/>
            <person name="Eloe-Fadrosh E.A."/>
            <person name="Pietrasiak N."/>
        </authorList>
    </citation>
    <scope>NUCLEOTIDE SEQUENCE</scope>
    <source>
        <strain evidence="2">GSE-TBD4-15B</strain>
    </source>
</reference>
<feature type="region of interest" description="Disordered" evidence="1">
    <location>
        <begin position="1"/>
        <end position="36"/>
    </location>
</feature>
<accession>A0A951PBN8</accession>